<evidence type="ECO:0000313" key="2">
    <source>
        <dbReference type="EMBL" id="KAK5626871.1"/>
    </source>
</evidence>
<dbReference type="InterPro" id="IPR001375">
    <property type="entry name" value="Peptidase_S9_cat"/>
</dbReference>
<dbReference type="GO" id="GO:0006508">
    <property type="term" value="P:proteolysis"/>
    <property type="evidence" value="ECO:0007669"/>
    <property type="project" value="InterPro"/>
</dbReference>
<protein>
    <recommendedName>
        <fullName evidence="1">Peptidase S9 prolyl oligopeptidase catalytic domain-containing protein</fullName>
    </recommendedName>
</protein>
<dbReference type="AlphaFoldDB" id="A0AAN7Z6Z1"/>
<dbReference type="Pfam" id="PF00326">
    <property type="entry name" value="Peptidase_S9"/>
    <property type="match status" value="1"/>
</dbReference>
<evidence type="ECO:0000259" key="1">
    <source>
        <dbReference type="Pfam" id="PF00326"/>
    </source>
</evidence>
<name>A0AAN7Z6Z1_9PEZI</name>
<comment type="caution">
    <text evidence="2">The sequence shown here is derived from an EMBL/GenBank/DDBJ whole genome shotgun (WGS) entry which is preliminary data.</text>
</comment>
<feature type="domain" description="Peptidase S9 prolyl oligopeptidase catalytic" evidence="1">
    <location>
        <begin position="48"/>
        <end position="108"/>
    </location>
</feature>
<dbReference type="Proteomes" id="UP001305414">
    <property type="component" value="Unassembled WGS sequence"/>
</dbReference>
<dbReference type="GO" id="GO:0008236">
    <property type="term" value="F:serine-type peptidase activity"/>
    <property type="evidence" value="ECO:0007669"/>
    <property type="project" value="InterPro"/>
</dbReference>
<sequence>MDDDNPFAAPGQDAQPEDQALRALNFEKDLLCINTPQDTIAEQLQTASSTAIFLGHGDVDEKKPYVQGEDAARTMRAAGYNVDWKLYPELGHWYKIPDEIDDIVQFIRNRVGWEMVKFLFLFYFFLHFSKRDGMEPRATSMRTAQRVSSEYTYARYQATFKSFFLRLLGEIY</sequence>
<gene>
    <name evidence="2" type="ORF">RRF57_002586</name>
</gene>
<organism evidence="2 3">
    <name type="scientific">Xylaria bambusicola</name>
    <dbReference type="NCBI Taxonomy" id="326684"/>
    <lineage>
        <taxon>Eukaryota</taxon>
        <taxon>Fungi</taxon>
        <taxon>Dikarya</taxon>
        <taxon>Ascomycota</taxon>
        <taxon>Pezizomycotina</taxon>
        <taxon>Sordariomycetes</taxon>
        <taxon>Xylariomycetidae</taxon>
        <taxon>Xylariales</taxon>
        <taxon>Xylariaceae</taxon>
        <taxon>Xylaria</taxon>
    </lineage>
</organism>
<proteinExistence type="predicted"/>
<dbReference type="EMBL" id="JAWHQM010000004">
    <property type="protein sequence ID" value="KAK5626871.1"/>
    <property type="molecule type" value="Genomic_DNA"/>
</dbReference>
<dbReference type="SUPFAM" id="SSF53474">
    <property type="entry name" value="alpha/beta-Hydrolases"/>
    <property type="match status" value="1"/>
</dbReference>
<accession>A0AAN7Z6Z1</accession>
<evidence type="ECO:0000313" key="3">
    <source>
        <dbReference type="Proteomes" id="UP001305414"/>
    </source>
</evidence>
<dbReference type="Gene3D" id="3.40.50.1820">
    <property type="entry name" value="alpha/beta hydrolase"/>
    <property type="match status" value="1"/>
</dbReference>
<dbReference type="InterPro" id="IPR029058">
    <property type="entry name" value="AB_hydrolase_fold"/>
</dbReference>
<keyword evidence="3" id="KW-1185">Reference proteome</keyword>
<reference evidence="2 3" key="1">
    <citation type="submission" date="2023-10" db="EMBL/GenBank/DDBJ databases">
        <title>Draft genome sequence of Xylaria bambusicola isolate GMP-LS, the root and basal stem rot pathogen of sugarcane in Indonesia.</title>
        <authorList>
            <person name="Selvaraj P."/>
            <person name="Muralishankar V."/>
            <person name="Muruganantham S."/>
            <person name="Sp S."/>
            <person name="Haryani S."/>
            <person name="Lau K.J.X."/>
            <person name="Naqvi N.I."/>
        </authorList>
    </citation>
    <scope>NUCLEOTIDE SEQUENCE [LARGE SCALE GENOMIC DNA]</scope>
    <source>
        <strain evidence="2">GMP-LS</strain>
    </source>
</reference>